<dbReference type="AlphaFoldDB" id="A0A6L9SRB1"/>
<dbReference type="SMART" id="SM00342">
    <property type="entry name" value="HTH_ARAC"/>
    <property type="match status" value="1"/>
</dbReference>
<sequence>MAETGTGATKRITVFSDMSERVHYNIPELPIYAHCDPISAFADYRCPCHWHRDLEFVRVVSGTLHYFVNGHTVVMHAGDGLVVNSSRLHYSFSPERREAWLSCAVIGPGLFENLTTATGARCSRAFAQHMDDFLTLSPDVPWQRDALMDIERVVRLMPGGGRRGSQARDAAPAETSPDDPLPAVAAAIRLCDAVLDRFSPAGDGADAPGDDVGQRDRLAVLNMIGVIQQRFGEPLGLNDIAAAGGVSRSQCCILFRRYVGRTPGECLADRRLEEAKGMLAGTDASVAETARACGFSSSSYFISVFRRSFGMTPNAYRNTRA</sequence>
<dbReference type="SUPFAM" id="SSF51182">
    <property type="entry name" value="RmlC-like cupins"/>
    <property type="match status" value="1"/>
</dbReference>
<dbReference type="InterPro" id="IPR050204">
    <property type="entry name" value="AraC_XylS_family_regulators"/>
</dbReference>
<evidence type="ECO:0000256" key="4">
    <source>
        <dbReference type="SAM" id="MobiDB-lite"/>
    </source>
</evidence>
<comment type="caution">
    <text evidence="6">The sequence shown here is derived from an EMBL/GenBank/DDBJ whole genome shotgun (WGS) entry which is preliminary data.</text>
</comment>
<feature type="domain" description="HTH araC/xylS-type" evidence="5">
    <location>
        <begin position="221"/>
        <end position="319"/>
    </location>
</feature>
<dbReference type="Gene3D" id="1.10.10.60">
    <property type="entry name" value="Homeodomain-like"/>
    <property type="match status" value="2"/>
</dbReference>
<dbReference type="PROSITE" id="PS01124">
    <property type="entry name" value="HTH_ARAC_FAMILY_2"/>
    <property type="match status" value="1"/>
</dbReference>
<dbReference type="GO" id="GO:0043565">
    <property type="term" value="F:sequence-specific DNA binding"/>
    <property type="evidence" value="ECO:0007669"/>
    <property type="project" value="InterPro"/>
</dbReference>
<evidence type="ECO:0000256" key="2">
    <source>
        <dbReference type="ARBA" id="ARBA00023125"/>
    </source>
</evidence>
<keyword evidence="7" id="KW-1185">Reference proteome</keyword>
<organism evidence="6 7">
    <name type="scientific">Bifidobacterium platyrrhinorum</name>
    <dbReference type="NCBI Taxonomy" id="2661628"/>
    <lineage>
        <taxon>Bacteria</taxon>
        <taxon>Bacillati</taxon>
        <taxon>Actinomycetota</taxon>
        <taxon>Actinomycetes</taxon>
        <taxon>Bifidobacteriales</taxon>
        <taxon>Bifidobacteriaceae</taxon>
        <taxon>Bifidobacterium</taxon>
    </lineage>
</organism>
<dbReference type="PANTHER" id="PTHR46796">
    <property type="entry name" value="HTH-TYPE TRANSCRIPTIONAL ACTIVATOR RHAS-RELATED"/>
    <property type="match status" value="1"/>
</dbReference>
<evidence type="ECO:0000259" key="5">
    <source>
        <dbReference type="PROSITE" id="PS01124"/>
    </source>
</evidence>
<evidence type="ECO:0000256" key="1">
    <source>
        <dbReference type="ARBA" id="ARBA00023015"/>
    </source>
</evidence>
<gene>
    <name evidence="6" type="ORF">GFD21_02030</name>
</gene>
<dbReference type="InterPro" id="IPR018060">
    <property type="entry name" value="HTH_AraC"/>
</dbReference>
<evidence type="ECO:0000313" key="6">
    <source>
        <dbReference type="EMBL" id="NEG54579.1"/>
    </source>
</evidence>
<keyword evidence="2" id="KW-0238">DNA-binding</keyword>
<dbReference type="InterPro" id="IPR013096">
    <property type="entry name" value="Cupin_2"/>
</dbReference>
<evidence type="ECO:0000313" key="7">
    <source>
        <dbReference type="Proteomes" id="UP000483293"/>
    </source>
</evidence>
<dbReference type="PRINTS" id="PR00032">
    <property type="entry name" value="HTHARAC"/>
</dbReference>
<evidence type="ECO:0000256" key="3">
    <source>
        <dbReference type="ARBA" id="ARBA00023163"/>
    </source>
</evidence>
<proteinExistence type="predicted"/>
<dbReference type="InterPro" id="IPR018062">
    <property type="entry name" value="HTH_AraC-typ_CS"/>
</dbReference>
<dbReference type="Proteomes" id="UP000483293">
    <property type="component" value="Unassembled WGS sequence"/>
</dbReference>
<dbReference type="InterPro" id="IPR011051">
    <property type="entry name" value="RmlC_Cupin_sf"/>
</dbReference>
<dbReference type="InterPro" id="IPR014710">
    <property type="entry name" value="RmlC-like_jellyroll"/>
</dbReference>
<dbReference type="Gene3D" id="2.60.120.10">
    <property type="entry name" value="Jelly Rolls"/>
    <property type="match status" value="1"/>
</dbReference>
<protein>
    <submittedName>
        <fullName evidence="6">Helix-turn-helix domain-containing protein</fullName>
    </submittedName>
</protein>
<keyword evidence="1" id="KW-0805">Transcription regulation</keyword>
<dbReference type="SUPFAM" id="SSF46689">
    <property type="entry name" value="Homeodomain-like"/>
    <property type="match status" value="1"/>
</dbReference>
<accession>A0A6L9SRB1</accession>
<dbReference type="InterPro" id="IPR020449">
    <property type="entry name" value="Tscrpt_reg_AraC-type_HTH"/>
</dbReference>
<reference evidence="6 7" key="1">
    <citation type="submission" date="2019-10" db="EMBL/GenBank/DDBJ databases">
        <title>Bifidobacterium from non-human primates.</title>
        <authorList>
            <person name="Modesto M."/>
        </authorList>
    </citation>
    <scope>NUCLEOTIDE SEQUENCE [LARGE SCALE GENOMIC DNA]</scope>
    <source>
        <strain evidence="6 7">SMA15</strain>
    </source>
</reference>
<dbReference type="PROSITE" id="PS00041">
    <property type="entry name" value="HTH_ARAC_FAMILY_1"/>
    <property type="match status" value="1"/>
</dbReference>
<dbReference type="Pfam" id="PF12833">
    <property type="entry name" value="HTH_18"/>
    <property type="match status" value="1"/>
</dbReference>
<dbReference type="RefSeq" id="WP_163196257.1">
    <property type="nucleotide sequence ID" value="NZ_WHZV01000001.1"/>
</dbReference>
<name>A0A6L9SRB1_9BIFI</name>
<dbReference type="InterPro" id="IPR009057">
    <property type="entry name" value="Homeodomain-like_sf"/>
</dbReference>
<dbReference type="GO" id="GO:0003700">
    <property type="term" value="F:DNA-binding transcription factor activity"/>
    <property type="evidence" value="ECO:0007669"/>
    <property type="project" value="InterPro"/>
</dbReference>
<dbReference type="EMBL" id="WHZV01000001">
    <property type="protein sequence ID" value="NEG54579.1"/>
    <property type="molecule type" value="Genomic_DNA"/>
</dbReference>
<dbReference type="Pfam" id="PF07883">
    <property type="entry name" value="Cupin_2"/>
    <property type="match status" value="1"/>
</dbReference>
<keyword evidence="3" id="KW-0804">Transcription</keyword>
<feature type="region of interest" description="Disordered" evidence="4">
    <location>
        <begin position="159"/>
        <end position="180"/>
    </location>
</feature>